<name>A0A4R6RY70_LABRH</name>
<comment type="caution">
    <text evidence="3">The sequence shown here is derived from an EMBL/GenBank/DDBJ whole genome shotgun (WGS) entry which is preliminary data.</text>
</comment>
<feature type="domain" description="Thiaminase-2/PQQC" evidence="2">
    <location>
        <begin position="28"/>
        <end position="181"/>
    </location>
</feature>
<organism evidence="3 4">
    <name type="scientific">Labedaea rhizosphaerae</name>
    <dbReference type="NCBI Taxonomy" id="598644"/>
    <lineage>
        <taxon>Bacteria</taxon>
        <taxon>Bacillati</taxon>
        <taxon>Actinomycetota</taxon>
        <taxon>Actinomycetes</taxon>
        <taxon>Pseudonocardiales</taxon>
        <taxon>Pseudonocardiaceae</taxon>
        <taxon>Labedaea</taxon>
    </lineage>
</organism>
<protein>
    <submittedName>
        <fullName evidence="3">TENA/THI-4/PQQC family protein</fullName>
    </submittedName>
</protein>
<keyword evidence="4" id="KW-1185">Reference proteome</keyword>
<evidence type="ECO:0000313" key="4">
    <source>
        <dbReference type="Proteomes" id="UP000295444"/>
    </source>
</evidence>
<dbReference type="Proteomes" id="UP000295444">
    <property type="component" value="Unassembled WGS sequence"/>
</dbReference>
<accession>A0A4R6RY70</accession>
<dbReference type="Gene3D" id="1.20.910.10">
    <property type="entry name" value="Heme oxygenase-like"/>
    <property type="match status" value="1"/>
</dbReference>
<sequence length="217" mass="23233">MTRSAAELLDTIRRELAPGESENRLVPLVAEGKADKAAIGALAAEQRRIIEADWRSFLTLAARSTEPASREFFSGLAGGEGLAKAKLTPLAAACGFDEAAIRDYKPRPGCQAYPAYVSWLALHSDPATAVLTLVANFAAWGGYCATIAQGLREHYGFDDEACGFFDFFATPVPELEEQALAAAQAGIDAGIDLSPAMEQGRLLQAYELMFWNTLAEG</sequence>
<dbReference type="AlphaFoldDB" id="A0A4R6RY70"/>
<dbReference type="EMBL" id="SNXZ01000009">
    <property type="protein sequence ID" value="TDP91186.1"/>
    <property type="molecule type" value="Genomic_DNA"/>
</dbReference>
<gene>
    <name evidence="3" type="ORF">EV186_109178</name>
</gene>
<evidence type="ECO:0000313" key="3">
    <source>
        <dbReference type="EMBL" id="TDP91186.1"/>
    </source>
</evidence>
<evidence type="ECO:0000256" key="1">
    <source>
        <dbReference type="ARBA" id="ARBA00004948"/>
    </source>
</evidence>
<dbReference type="Pfam" id="PF03070">
    <property type="entry name" value="TENA_THI-4"/>
    <property type="match status" value="1"/>
</dbReference>
<dbReference type="InterPro" id="IPR016084">
    <property type="entry name" value="Haem_Oase-like_multi-hlx"/>
</dbReference>
<dbReference type="InterPro" id="IPR004305">
    <property type="entry name" value="Thiaminase-2/PQQC"/>
</dbReference>
<dbReference type="RefSeq" id="WP_208115952.1">
    <property type="nucleotide sequence ID" value="NZ_SNXZ01000009.1"/>
</dbReference>
<proteinExistence type="predicted"/>
<dbReference type="SUPFAM" id="SSF48613">
    <property type="entry name" value="Heme oxygenase-like"/>
    <property type="match status" value="1"/>
</dbReference>
<comment type="pathway">
    <text evidence="1">Cofactor biosynthesis; thiamine diphosphate biosynthesis.</text>
</comment>
<reference evidence="3 4" key="1">
    <citation type="submission" date="2019-03" db="EMBL/GenBank/DDBJ databases">
        <title>Genomic Encyclopedia of Type Strains, Phase IV (KMG-IV): sequencing the most valuable type-strain genomes for metagenomic binning, comparative biology and taxonomic classification.</title>
        <authorList>
            <person name="Goeker M."/>
        </authorList>
    </citation>
    <scope>NUCLEOTIDE SEQUENCE [LARGE SCALE GENOMIC DNA]</scope>
    <source>
        <strain evidence="3 4">DSM 45361</strain>
    </source>
</reference>
<evidence type="ECO:0000259" key="2">
    <source>
        <dbReference type="Pfam" id="PF03070"/>
    </source>
</evidence>